<reference evidence="10 11" key="1">
    <citation type="journal article" date="2015" name="Genome Biol. Evol.">
        <title>Phylogenomic analyses indicate that early fungi evolved digesting cell walls of algal ancestors of land plants.</title>
        <authorList>
            <person name="Chang Y."/>
            <person name="Wang S."/>
            <person name="Sekimoto S."/>
            <person name="Aerts A.L."/>
            <person name="Choi C."/>
            <person name="Clum A."/>
            <person name="LaButti K.M."/>
            <person name="Lindquist E.A."/>
            <person name="Yee Ngan C."/>
            <person name="Ohm R.A."/>
            <person name="Salamov A.A."/>
            <person name="Grigoriev I.V."/>
            <person name="Spatafora J.W."/>
            <person name="Berbee M.L."/>
        </authorList>
    </citation>
    <scope>NUCLEOTIDE SEQUENCE [LARGE SCALE GENOMIC DNA]</scope>
    <source>
        <strain evidence="10 11">NRRL 1564</strain>
    </source>
</reference>
<evidence type="ECO:0000256" key="8">
    <source>
        <dbReference type="ARBA" id="ARBA00023136"/>
    </source>
</evidence>
<evidence type="ECO:0000313" key="11">
    <source>
        <dbReference type="Proteomes" id="UP000242474"/>
    </source>
</evidence>
<keyword evidence="5" id="KW-0375">Hydrogen ion transport</keyword>
<keyword evidence="6" id="KW-0406">Ion transport</keyword>
<dbReference type="GO" id="GO:0045259">
    <property type="term" value="C:proton-transporting ATP synthase complex"/>
    <property type="evidence" value="ECO:0007669"/>
    <property type="project" value="UniProtKB-KW"/>
</dbReference>
<dbReference type="InterPro" id="IPR006808">
    <property type="entry name" value="ATP_synth_F0_gsu_mt"/>
</dbReference>
<evidence type="ECO:0000256" key="5">
    <source>
        <dbReference type="ARBA" id="ARBA00022781"/>
    </source>
</evidence>
<evidence type="ECO:0000256" key="6">
    <source>
        <dbReference type="ARBA" id="ARBA00023065"/>
    </source>
</evidence>
<evidence type="ECO:0008006" key="12">
    <source>
        <dbReference type="Google" id="ProtNLM"/>
    </source>
</evidence>
<keyword evidence="4" id="KW-0138">CF(0)</keyword>
<proteinExistence type="inferred from homology"/>
<dbReference type="STRING" id="763665.A0A2G5BI10"/>
<dbReference type="Proteomes" id="UP000242474">
    <property type="component" value="Unassembled WGS sequence"/>
</dbReference>
<dbReference type="GO" id="GO:0015078">
    <property type="term" value="F:proton transmembrane transporter activity"/>
    <property type="evidence" value="ECO:0007669"/>
    <property type="project" value="InterPro"/>
</dbReference>
<sequence>MSMRVLSKTTTPVTRAYIRYASTESTSQKASQAVSNATGTVKSQGLTKTLCNIYKTVTGPLPASVKGPLNKTVGIFEPVLYYSEVAFHLGKQVIVRQNFSLPTKVDFAAAETQFFKVLEYAKVKNVKSIKDIPLEQWKRGAIKTFELSALFTIGEIIGRGNLIGYKD</sequence>
<keyword evidence="11" id="KW-1185">Reference proteome</keyword>
<keyword evidence="8" id="KW-0472">Membrane</keyword>
<evidence type="ECO:0000313" key="10">
    <source>
        <dbReference type="EMBL" id="PIA18377.1"/>
    </source>
</evidence>
<evidence type="ECO:0000256" key="1">
    <source>
        <dbReference type="ARBA" id="ARBA00004325"/>
    </source>
</evidence>
<dbReference type="Pfam" id="PF04718">
    <property type="entry name" value="ATP-synt_G"/>
    <property type="match status" value="1"/>
</dbReference>
<comment type="subcellular location">
    <subcellularLocation>
        <location evidence="1">Mitochondrion membrane</location>
    </subcellularLocation>
</comment>
<organism evidence="10 11">
    <name type="scientific">Coemansia reversa (strain ATCC 12441 / NRRL 1564)</name>
    <dbReference type="NCBI Taxonomy" id="763665"/>
    <lineage>
        <taxon>Eukaryota</taxon>
        <taxon>Fungi</taxon>
        <taxon>Fungi incertae sedis</taxon>
        <taxon>Zoopagomycota</taxon>
        <taxon>Kickxellomycotina</taxon>
        <taxon>Kickxellomycetes</taxon>
        <taxon>Kickxellales</taxon>
        <taxon>Kickxellaceae</taxon>
        <taxon>Coemansia</taxon>
    </lineage>
</organism>
<evidence type="ECO:0000256" key="2">
    <source>
        <dbReference type="ARBA" id="ARBA00005699"/>
    </source>
</evidence>
<dbReference type="GO" id="GO:0031966">
    <property type="term" value="C:mitochondrial membrane"/>
    <property type="evidence" value="ECO:0007669"/>
    <property type="project" value="UniProtKB-SubCell"/>
</dbReference>
<keyword evidence="3" id="KW-0813">Transport</keyword>
<keyword evidence="9" id="KW-0066">ATP synthesis</keyword>
<name>A0A2G5BI10_COERN</name>
<evidence type="ECO:0000256" key="7">
    <source>
        <dbReference type="ARBA" id="ARBA00023128"/>
    </source>
</evidence>
<dbReference type="GO" id="GO:0015986">
    <property type="term" value="P:proton motive force-driven ATP synthesis"/>
    <property type="evidence" value="ECO:0007669"/>
    <property type="project" value="InterPro"/>
</dbReference>
<comment type="similarity">
    <text evidence="2">Belongs to the ATPase g subunit family.</text>
</comment>
<evidence type="ECO:0000256" key="9">
    <source>
        <dbReference type="ARBA" id="ARBA00023310"/>
    </source>
</evidence>
<keyword evidence="7" id="KW-0496">Mitochondrion</keyword>
<dbReference type="OrthoDB" id="437at2759"/>
<gene>
    <name evidence="10" type="ORF">COEREDRAFT_6613</name>
</gene>
<dbReference type="AlphaFoldDB" id="A0A2G5BI10"/>
<dbReference type="EMBL" id="KZ303490">
    <property type="protein sequence ID" value="PIA18377.1"/>
    <property type="molecule type" value="Genomic_DNA"/>
</dbReference>
<accession>A0A2G5BI10</accession>
<evidence type="ECO:0000256" key="3">
    <source>
        <dbReference type="ARBA" id="ARBA00022448"/>
    </source>
</evidence>
<protein>
    <recommendedName>
        <fullName evidence="12">Mitochondrial F1F0-ATP synthase g subunit</fullName>
    </recommendedName>
</protein>
<evidence type="ECO:0000256" key="4">
    <source>
        <dbReference type="ARBA" id="ARBA00022547"/>
    </source>
</evidence>